<evidence type="ECO:0000259" key="6">
    <source>
        <dbReference type="Pfam" id="PF22178"/>
    </source>
</evidence>
<protein>
    <submittedName>
        <fullName evidence="7">Type VI secretion system secreted protein VgrG</fullName>
    </submittedName>
</protein>
<feature type="domain" description="Gp5/Type VI secretion system Vgr protein OB-fold" evidence="5">
    <location>
        <begin position="404"/>
        <end position="472"/>
    </location>
</feature>
<dbReference type="Gene3D" id="2.30.110.50">
    <property type="match status" value="1"/>
</dbReference>
<evidence type="ECO:0000313" key="7">
    <source>
        <dbReference type="EMBL" id="RPE77062.1"/>
    </source>
</evidence>
<organism evidence="7 8">
    <name type="scientific">Vulcaniibacterium tengchongense</name>
    <dbReference type="NCBI Taxonomy" id="1273429"/>
    <lineage>
        <taxon>Bacteria</taxon>
        <taxon>Pseudomonadati</taxon>
        <taxon>Pseudomonadota</taxon>
        <taxon>Gammaproteobacteria</taxon>
        <taxon>Lysobacterales</taxon>
        <taxon>Lysobacteraceae</taxon>
        <taxon>Vulcaniibacterium</taxon>
    </lineage>
</organism>
<keyword evidence="8" id="KW-1185">Reference proteome</keyword>
<evidence type="ECO:0000313" key="8">
    <source>
        <dbReference type="Proteomes" id="UP000269708"/>
    </source>
</evidence>
<dbReference type="Proteomes" id="UP000269708">
    <property type="component" value="Unassembled WGS sequence"/>
</dbReference>
<dbReference type="SUPFAM" id="SSF69349">
    <property type="entry name" value="Phage fibre proteins"/>
    <property type="match status" value="2"/>
</dbReference>
<dbReference type="NCBIfam" id="TIGR01646">
    <property type="entry name" value="vgr_GE"/>
    <property type="match status" value="1"/>
</dbReference>
<feature type="domain" description="Gp5/Type VI secretion system Vgr C-terminal trimerisation" evidence="6">
    <location>
        <begin position="485"/>
        <end position="589"/>
    </location>
</feature>
<dbReference type="PANTHER" id="PTHR32305:SF15">
    <property type="entry name" value="PROTEIN RHSA-RELATED"/>
    <property type="match status" value="1"/>
</dbReference>
<comment type="similarity">
    <text evidence="2">Belongs to the VgrG protein family.</text>
</comment>
<dbReference type="Pfam" id="PF05954">
    <property type="entry name" value="Phage_GPD"/>
    <property type="match status" value="1"/>
</dbReference>
<reference evidence="7 8" key="1">
    <citation type="submission" date="2018-11" db="EMBL/GenBank/DDBJ databases">
        <title>Genomic Encyclopedia of Type Strains, Phase IV (KMG-IV): sequencing the most valuable type-strain genomes for metagenomic binning, comparative biology and taxonomic classification.</title>
        <authorList>
            <person name="Goeker M."/>
        </authorList>
    </citation>
    <scope>NUCLEOTIDE SEQUENCE [LARGE SCALE GENOMIC DNA]</scope>
    <source>
        <strain evidence="7 8">DSM 25623</strain>
    </source>
</reference>
<feature type="region of interest" description="Disordered" evidence="4">
    <location>
        <begin position="378"/>
        <end position="400"/>
    </location>
</feature>
<dbReference type="Gene3D" id="4.10.220.110">
    <property type="match status" value="1"/>
</dbReference>
<dbReference type="AlphaFoldDB" id="A0A3N4V274"/>
<proteinExistence type="inferred from homology"/>
<dbReference type="InterPro" id="IPR054030">
    <property type="entry name" value="Gp5_Vgr_C"/>
</dbReference>
<dbReference type="Pfam" id="PF04717">
    <property type="entry name" value="Phage_base_V"/>
    <property type="match status" value="1"/>
</dbReference>
<dbReference type="InterPro" id="IPR006531">
    <property type="entry name" value="Gp5/Vgr_OB"/>
</dbReference>
<dbReference type="InterPro" id="IPR037026">
    <property type="entry name" value="Vgr_OB-fold_dom_sf"/>
</dbReference>
<dbReference type="Gene3D" id="2.40.50.230">
    <property type="entry name" value="Gp5 N-terminal domain"/>
    <property type="match status" value="1"/>
</dbReference>
<sequence>MYGYTPEALAKVARFNQDTRLIRVKTTLDSEPFMVHRMQGVEAVSRPFAFTVELLSPDAQLELKQIVGQPMRLSLQTPDGDRHFHGYVKEFARVGTDAGLVRYQAELAPWFAFLQHTSNCRIFQDRSVVEIVEEVFAHYAELAACKYSLDAARYPKLPYCVQYNESDYDFVSRLLEDAGIHYYFEHAEDAHTLVLCDDSTQCPPVGARSTISYLPDLGVQEEYGLDRWATRRRVGTSVQALKSFDFKQPKSPLAVDRLLEIPNGVLPRLEAYRYDGAAAYRDRQYGDSVVARRAEEAAWPTKLFEGGGNVRSLQPGRYFVLHGHFEHVEADEEPRQFFVVQVGHEVRNNFSDGYTEIEGASYRCDTTALRRKIPYRPQRRTPWPRMPGPQTATVVGPPGEEIHADKYGRVKVQFHWDRQGRFDDTSSCWVRVASPWAGSGMGGVSPPRVGQEVVVDFLDGNPDRPIIVGRVYNEDNMPPFGLEVSGMRSKTVKGEGFNEFTMHDAAGRELLNMHAQRDMATTVQNDQTTTVNNNKSTAVVSNHSLSVGQNQDISIGANRGINVKGDDNLSVTGSRSTDITGAATTTVTGPVSETFKNGQTLTIPAAGYTETITGPYSTSVTGDYTSRRTGAWKETVTGTSERTVTGAVTEILQAGKTVAVTGDHKRQVSALVEDVNGGDRTVSVGGKMEQGVAGTLSISAGGDIAVGSGSLVTIGVGEGSGISISAGEIVITSGGSTVVINAGGISVNGAKINLN</sequence>
<evidence type="ECO:0000256" key="2">
    <source>
        <dbReference type="ARBA" id="ARBA00005558"/>
    </source>
</evidence>
<dbReference type="Gene3D" id="3.55.50.10">
    <property type="entry name" value="Baseplate protein-like domains"/>
    <property type="match status" value="1"/>
</dbReference>
<dbReference type="InterPro" id="IPR006533">
    <property type="entry name" value="T6SS_Vgr_RhsGE"/>
</dbReference>
<dbReference type="RefSeq" id="WP_277872354.1">
    <property type="nucleotide sequence ID" value="NZ_RKQN01000003.1"/>
</dbReference>
<dbReference type="NCBIfam" id="TIGR03361">
    <property type="entry name" value="VI_Rhs_Vgr"/>
    <property type="match status" value="1"/>
</dbReference>
<evidence type="ECO:0000256" key="4">
    <source>
        <dbReference type="SAM" id="MobiDB-lite"/>
    </source>
</evidence>
<name>A0A3N4V274_9GAMM</name>
<comment type="caution">
    <text evidence="7">The sequence shown here is derived from an EMBL/GenBank/DDBJ whole genome shotgun (WGS) entry which is preliminary data.</text>
</comment>
<dbReference type="GO" id="GO:0005576">
    <property type="term" value="C:extracellular region"/>
    <property type="evidence" value="ECO:0007669"/>
    <property type="project" value="UniProtKB-SubCell"/>
</dbReference>
<comment type="subcellular location">
    <subcellularLocation>
        <location evidence="1">Secreted</location>
    </subcellularLocation>
</comment>
<evidence type="ECO:0000256" key="1">
    <source>
        <dbReference type="ARBA" id="ARBA00004613"/>
    </source>
</evidence>
<dbReference type="EMBL" id="RKQN01000003">
    <property type="protein sequence ID" value="RPE77062.1"/>
    <property type="molecule type" value="Genomic_DNA"/>
</dbReference>
<evidence type="ECO:0000259" key="5">
    <source>
        <dbReference type="Pfam" id="PF04717"/>
    </source>
</evidence>
<dbReference type="SUPFAM" id="SSF69279">
    <property type="entry name" value="Phage tail proteins"/>
    <property type="match status" value="2"/>
</dbReference>
<keyword evidence="3" id="KW-0964">Secreted</keyword>
<dbReference type="SUPFAM" id="SSF69255">
    <property type="entry name" value="gp5 N-terminal domain-like"/>
    <property type="match status" value="1"/>
</dbReference>
<dbReference type="InterPro" id="IPR050708">
    <property type="entry name" value="T6SS_VgrG/RHS"/>
</dbReference>
<dbReference type="PANTHER" id="PTHR32305">
    <property type="match status" value="1"/>
</dbReference>
<dbReference type="Pfam" id="PF22178">
    <property type="entry name" value="Gp5_trimer_C"/>
    <property type="match status" value="1"/>
</dbReference>
<dbReference type="InterPro" id="IPR017847">
    <property type="entry name" value="T6SS_RhsGE_Vgr_subset"/>
</dbReference>
<accession>A0A3N4V274</accession>
<evidence type="ECO:0000256" key="3">
    <source>
        <dbReference type="ARBA" id="ARBA00022525"/>
    </source>
</evidence>
<gene>
    <name evidence="7" type="ORF">EDC50_2317</name>
</gene>